<dbReference type="GeneID" id="64628910"/>
<sequence>MLSIRSLAATCHVDPAWLLNHAELSRVQWRRGNSEGEIVVEVNEMDVVLPYGLLPLTAVQSEYPARL</sequence>
<feature type="non-terminal residue" evidence="1">
    <location>
        <position position="67"/>
    </location>
</feature>
<proteinExistence type="predicted"/>
<dbReference type="Proteomes" id="UP000807769">
    <property type="component" value="Unassembled WGS sequence"/>
</dbReference>
<keyword evidence="2" id="KW-1185">Reference proteome</keyword>
<reference evidence="1" key="1">
    <citation type="journal article" date="2020" name="New Phytol.">
        <title>Comparative genomics reveals dynamic genome evolution in host specialist ectomycorrhizal fungi.</title>
        <authorList>
            <person name="Lofgren L.A."/>
            <person name="Nguyen N.H."/>
            <person name="Vilgalys R."/>
            <person name="Ruytinx J."/>
            <person name="Liao H.L."/>
            <person name="Branco S."/>
            <person name="Kuo A."/>
            <person name="LaButti K."/>
            <person name="Lipzen A."/>
            <person name="Andreopoulos W."/>
            <person name="Pangilinan J."/>
            <person name="Riley R."/>
            <person name="Hundley H."/>
            <person name="Na H."/>
            <person name="Barry K."/>
            <person name="Grigoriev I.V."/>
            <person name="Stajich J.E."/>
            <person name="Kennedy P.G."/>
        </authorList>
    </citation>
    <scope>NUCLEOTIDE SEQUENCE</scope>
    <source>
        <strain evidence="1">MN1</strain>
    </source>
</reference>
<evidence type="ECO:0000313" key="1">
    <source>
        <dbReference type="EMBL" id="KAG1821985.1"/>
    </source>
</evidence>
<organism evidence="1 2">
    <name type="scientific">Suillus subaureus</name>
    <dbReference type="NCBI Taxonomy" id="48587"/>
    <lineage>
        <taxon>Eukaryota</taxon>
        <taxon>Fungi</taxon>
        <taxon>Dikarya</taxon>
        <taxon>Basidiomycota</taxon>
        <taxon>Agaricomycotina</taxon>
        <taxon>Agaricomycetes</taxon>
        <taxon>Agaricomycetidae</taxon>
        <taxon>Boletales</taxon>
        <taxon>Suillineae</taxon>
        <taxon>Suillaceae</taxon>
        <taxon>Suillus</taxon>
    </lineage>
</organism>
<dbReference type="RefSeq" id="XP_041196725.1">
    <property type="nucleotide sequence ID" value="XM_041334893.1"/>
</dbReference>
<name>A0A9P7EHR0_9AGAM</name>
<accession>A0A9P7EHR0</accession>
<protein>
    <submittedName>
        <fullName evidence="1">Uncharacterized protein</fullName>
    </submittedName>
</protein>
<gene>
    <name evidence="1" type="ORF">BJ212DRAFT_1335009</name>
</gene>
<dbReference type="AlphaFoldDB" id="A0A9P7EHR0"/>
<evidence type="ECO:0000313" key="2">
    <source>
        <dbReference type="Proteomes" id="UP000807769"/>
    </source>
</evidence>
<dbReference type="EMBL" id="JABBWG010000006">
    <property type="protein sequence ID" value="KAG1821985.1"/>
    <property type="molecule type" value="Genomic_DNA"/>
</dbReference>
<dbReference type="OrthoDB" id="2679643at2759"/>
<comment type="caution">
    <text evidence="1">The sequence shown here is derived from an EMBL/GenBank/DDBJ whole genome shotgun (WGS) entry which is preliminary data.</text>
</comment>